<evidence type="ECO:0000256" key="1">
    <source>
        <dbReference type="ARBA" id="ARBA00022603"/>
    </source>
</evidence>
<evidence type="ECO:0000313" key="6">
    <source>
        <dbReference type="Proteomes" id="UP001060012"/>
    </source>
</evidence>
<dbReference type="Gene3D" id="3.40.50.150">
    <property type="entry name" value="Vaccinia Virus protein VP39"/>
    <property type="match status" value="1"/>
</dbReference>
<evidence type="ECO:0000256" key="3">
    <source>
        <dbReference type="ARBA" id="ARBA00022691"/>
    </source>
</evidence>
<dbReference type="Pfam" id="PF10672">
    <property type="entry name" value="Methyltrans_SAM"/>
    <property type="match status" value="1"/>
</dbReference>
<dbReference type="EMBL" id="CP100595">
    <property type="protein sequence ID" value="UTJ05507.1"/>
    <property type="molecule type" value="Genomic_DNA"/>
</dbReference>
<keyword evidence="1 5" id="KW-0489">Methyltransferase</keyword>
<keyword evidence="6" id="KW-1185">Reference proteome</keyword>
<reference evidence="5" key="1">
    <citation type="submission" date="2022-07" db="EMBL/GenBank/DDBJ databases">
        <title>Arcobacter roscoffensis sp. nov., a marine bacterium isolated from coastal seawater collected from Roscoff, France.</title>
        <authorList>
            <person name="Pascual J."/>
            <person name="Lepeaux C."/>
            <person name="Methner A."/>
            <person name="Overmann J."/>
        </authorList>
    </citation>
    <scope>NUCLEOTIDE SEQUENCE</scope>
    <source>
        <strain evidence="5">ARW1-2F2</strain>
    </source>
</reference>
<dbReference type="SUPFAM" id="SSF53335">
    <property type="entry name" value="S-adenosyl-L-methionine-dependent methyltransferases"/>
    <property type="match status" value="1"/>
</dbReference>
<proteinExistence type="predicted"/>
<feature type="domain" description="S-adenosylmethionine-dependent methyltransferase" evidence="4">
    <location>
        <begin position="22"/>
        <end position="301"/>
    </location>
</feature>
<protein>
    <submittedName>
        <fullName evidence="5">Class I SAM-dependent methyltransferase</fullName>
    </submittedName>
</protein>
<evidence type="ECO:0000313" key="5">
    <source>
        <dbReference type="EMBL" id="UTJ05507.1"/>
    </source>
</evidence>
<accession>A0ABY5DZX1</accession>
<dbReference type="PANTHER" id="PTHR43042:SF3">
    <property type="entry name" value="RIBOSOMAL RNA LARGE SUBUNIT METHYLTRANSFERASE YWBD-RELATED"/>
    <property type="match status" value="1"/>
</dbReference>
<sequence length="302" mass="35117">MNIEELKLIIKNNLNNKTDEVKRVFHGRGNFYRAYNFLTIDSIDKILYVSLFEKIPLGLEEDLKKLFLEIYEEYEFETLLLQKRFLSNSPIELIKGELKEDSFTLENDLKYTLNFKNKNIGLFFDMKKGREFISSICENKNVLNLFSYTCAFSVVASKSKASKVVNVDMSKGALSQGRKNHHINNLDTKNIKFMPYNILKSWSRIRKDGPYDIIIIDPPSFQKGSFAATKDYEKIIKKLDELANDECVVLACLNAPELDVQFLKDIFSKNARSFQYVKRLSNLDTFPSSDEERSLKNLVFKK</sequence>
<keyword evidence="3" id="KW-0949">S-adenosyl-L-methionine</keyword>
<dbReference type="PANTHER" id="PTHR43042">
    <property type="entry name" value="SAM-DEPENDENT METHYLTRANSFERASE"/>
    <property type="match status" value="1"/>
</dbReference>
<dbReference type="GO" id="GO:0008168">
    <property type="term" value="F:methyltransferase activity"/>
    <property type="evidence" value="ECO:0007669"/>
    <property type="project" value="UniProtKB-KW"/>
</dbReference>
<dbReference type="CDD" id="cd02440">
    <property type="entry name" value="AdoMet_MTases"/>
    <property type="match status" value="1"/>
</dbReference>
<dbReference type="Proteomes" id="UP001060012">
    <property type="component" value="Chromosome"/>
</dbReference>
<gene>
    <name evidence="5" type="ORF">NJU99_09540</name>
</gene>
<evidence type="ECO:0000256" key="2">
    <source>
        <dbReference type="ARBA" id="ARBA00022679"/>
    </source>
</evidence>
<organism evidence="5 6">
    <name type="scientific">Arcobacter roscoffensis</name>
    <dbReference type="NCBI Taxonomy" id="2961520"/>
    <lineage>
        <taxon>Bacteria</taxon>
        <taxon>Pseudomonadati</taxon>
        <taxon>Campylobacterota</taxon>
        <taxon>Epsilonproteobacteria</taxon>
        <taxon>Campylobacterales</taxon>
        <taxon>Arcobacteraceae</taxon>
        <taxon>Arcobacter</taxon>
    </lineage>
</organism>
<dbReference type="InterPro" id="IPR029063">
    <property type="entry name" value="SAM-dependent_MTases_sf"/>
</dbReference>
<keyword evidence="2" id="KW-0808">Transferase</keyword>
<dbReference type="RefSeq" id="WP_254575688.1">
    <property type="nucleotide sequence ID" value="NZ_CP100595.1"/>
</dbReference>
<dbReference type="GO" id="GO:0032259">
    <property type="term" value="P:methylation"/>
    <property type="evidence" value="ECO:0007669"/>
    <property type="project" value="UniProtKB-KW"/>
</dbReference>
<dbReference type="InterPro" id="IPR019614">
    <property type="entry name" value="SAM-dep_methyl-trfase"/>
</dbReference>
<name>A0ABY5DZX1_9BACT</name>
<evidence type="ECO:0000259" key="4">
    <source>
        <dbReference type="Pfam" id="PF10672"/>
    </source>
</evidence>